<organism evidence="1 2">
    <name type="scientific">Pelobates cultripes</name>
    <name type="common">Western spadefoot toad</name>
    <dbReference type="NCBI Taxonomy" id="61616"/>
    <lineage>
        <taxon>Eukaryota</taxon>
        <taxon>Metazoa</taxon>
        <taxon>Chordata</taxon>
        <taxon>Craniata</taxon>
        <taxon>Vertebrata</taxon>
        <taxon>Euteleostomi</taxon>
        <taxon>Amphibia</taxon>
        <taxon>Batrachia</taxon>
        <taxon>Anura</taxon>
        <taxon>Pelobatoidea</taxon>
        <taxon>Pelobatidae</taxon>
        <taxon>Pelobates</taxon>
    </lineage>
</organism>
<proteinExistence type="predicted"/>
<dbReference type="Proteomes" id="UP001295444">
    <property type="component" value="Chromosome 09"/>
</dbReference>
<protein>
    <submittedName>
        <fullName evidence="1">Uncharacterized protein</fullName>
    </submittedName>
</protein>
<gene>
    <name evidence="1" type="ORF">PECUL_23A015268</name>
</gene>
<name>A0AAD1T214_PELCU</name>
<dbReference type="AlphaFoldDB" id="A0AAD1T214"/>
<evidence type="ECO:0000313" key="1">
    <source>
        <dbReference type="EMBL" id="CAH2315298.1"/>
    </source>
</evidence>
<sequence length="123" mass="14006">MIRYAGEGLASDVESPRPLPASCHCDWIADGSINLRKGISRTSLNCAARVEPFSADPAYWRDDVESPRLLTMSYLKTSVCRRKKKEGGVPTRLTSDECNRHAHYQYENKDPKEKYRNIYNAPL</sequence>
<reference evidence="1" key="1">
    <citation type="submission" date="2022-03" db="EMBL/GenBank/DDBJ databases">
        <authorList>
            <person name="Alioto T."/>
            <person name="Alioto T."/>
            <person name="Gomez Garrido J."/>
        </authorList>
    </citation>
    <scope>NUCLEOTIDE SEQUENCE</scope>
</reference>
<accession>A0AAD1T214</accession>
<evidence type="ECO:0000313" key="2">
    <source>
        <dbReference type="Proteomes" id="UP001295444"/>
    </source>
</evidence>
<keyword evidence="2" id="KW-1185">Reference proteome</keyword>
<dbReference type="EMBL" id="OW240920">
    <property type="protein sequence ID" value="CAH2315298.1"/>
    <property type="molecule type" value="Genomic_DNA"/>
</dbReference>